<sequence length="540" mass="60017">MAEPISVAIPIAPKVDLTGLPDKFSGQFFKRWQQRMKIWLTMKGLLTVIQVTRPEPTDTDPKTAEIAQWTERDQIGRGAILSALSNTLFDVYCSDSYTAKSLWDELDRKYNTEEQGLEKLFFLSSCGIRWLRIVDKFPKSWENFGMTLKHQKGRLSLDDLMIAISIEEEHRNQTHKMPVGHWAKLCPNKKAKTGQAVVNMVVGVVGGSSGASTSGATEGYVSIQPELLTIYEPCDWLIDTGANVHVCADKSLFVSYQAITGKTVSMGNSSTAEVLGIGSVDLKFPSGRILSLKRVHHVPTVRRNIISGSGEALNTACHILNRVPLKHNTSTPFELWKGRKSSLKYFRVWGCLAKMLVPEHKRKKLGPKTVDAVFLGYVETSYALRFLVIKSEIPGIEVNTIVEFRDAVFLEDVFPMKTGIPSSVSLDDSLASTSIPEHVEKMTNVGVNPNSASLTHEESDIPRRSKRARVVKDFGSDFVTYNIEDDPVTFKDAMASLEAKQWKEAVKSEMDSIVSNGTWELVDLPPGVQLLGVNGSLRRN</sequence>
<dbReference type="Pfam" id="PF22936">
    <property type="entry name" value="Pol_BBD"/>
    <property type="match status" value="1"/>
</dbReference>
<feature type="domain" description="Retroviral polymerase SH3-like" evidence="2">
    <location>
        <begin position="351"/>
        <end position="418"/>
    </location>
</feature>
<evidence type="ECO:0000259" key="1">
    <source>
        <dbReference type="Pfam" id="PF22936"/>
    </source>
</evidence>
<gene>
    <name evidence="3" type="ORF">Sradi_2664300</name>
</gene>
<evidence type="ECO:0000313" key="3">
    <source>
        <dbReference type="EMBL" id="KAL0387825.1"/>
    </source>
</evidence>
<dbReference type="Pfam" id="PF14223">
    <property type="entry name" value="Retrotran_gag_2"/>
    <property type="match status" value="1"/>
</dbReference>
<dbReference type="PANTHER" id="PTHR47592">
    <property type="entry name" value="PBF68 PROTEIN"/>
    <property type="match status" value="1"/>
</dbReference>
<dbReference type="InterPro" id="IPR054722">
    <property type="entry name" value="PolX-like_BBD"/>
</dbReference>
<accession>A0AAW2S6Z2</accession>
<comment type="caution">
    <text evidence="3">The sequence shown here is derived from an EMBL/GenBank/DDBJ whole genome shotgun (WGS) entry which is preliminary data.</text>
</comment>
<reference evidence="3" key="2">
    <citation type="journal article" date="2024" name="Plant">
        <title>Genomic evolution and insights into agronomic trait innovations of Sesamum species.</title>
        <authorList>
            <person name="Miao H."/>
            <person name="Wang L."/>
            <person name="Qu L."/>
            <person name="Liu H."/>
            <person name="Sun Y."/>
            <person name="Le M."/>
            <person name="Wang Q."/>
            <person name="Wei S."/>
            <person name="Zheng Y."/>
            <person name="Lin W."/>
            <person name="Duan Y."/>
            <person name="Cao H."/>
            <person name="Xiong S."/>
            <person name="Wang X."/>
            <person name="Wei L."/>
            <person name="Li C."/>
            <person name="Ma Q."/>
            <person name="Ju M."/>
            <person name="Zhao R."/>
            <person name="Li G."/>
            <person name="Mu C."/>
            <person name="Tian Q."/>
            <person name="Mei H."/>
            <person name="Zhang T."/>
            <person name="Gao T."/>
            <person name="Zhang H."/>
        </authorList>
    </citation>
    <scope>NUCLEOTIDE SEQUENCE</scope>
    <source>
        <strain evidence="3">G02</strain>
    </source>
</reference>
<dbReference type="EMBL" id="JACGWJ010000011">
    <property type="protein sequence ID" value="KAL0387825.1"/>
    <property type="molecule type" value="Genomic_DNA"/>
</dbReference>
<proteinExistence type="predicted"/>
<reference evidence="3" key="1">
    <citation type="submission" date="2020-06" db="EMBL/GenBank/DDBJ databases">
        <authorList>
            <person name="Li T."/>
            <person name="Hu X."/>
            <person name="Zhang T."/>
            <person name="Song X."/>
            <person name="Zhang H."/>
            <person name="Dai N."/>
            <person name="Sheng W."/>
            <person name="Hou X."/>
            <person name="Wei L."/>
        </authorList>
    </citation>
    <scope>NUCLEOTIDE SEQUENCE</scope>
    <source>
        <strain evidence="3">G02</strain>
        <tissue evidence="3">Leaf</tissue>
    </source>
</reference>
<name>A0AAW2S6Z2_SESRA</name>
<organism evidence="3">
    <name type="scientific">Sesamum radiatum</name>
    <name type="common">Black benniseed</name>
    <dbReference type="NCBI Taxonomy" id="300843"/>
    <lineage>
        <taxon>Eukaryota</taxon>
        <taxon>Viridiplantae</taxon>
        <taxon>Streptophyta</taxon>
        <taxon>Embryophyta</taxon>
        <taxon>Tracheophyta</taxon>
        <taxon>Spermatophyta</taxon>
        <taxon>Magnoliopsida</taxon>
        <taxon>eudicotyledons</taxon>
        <taxon>Gunneridae</taxon>
        <taxon>Pentapetalae</taxon>
        <taxon>asterids</taxon>
        <taxon>lamiids</taxon>
        <taxon>Lamiales</taxon>
        <taxon>Pedaliaceae</taxon>
        <taxon>Sesamum</taxon>
    </lineage>
</organism>
<evidence type="ECO:0000259" key="2">
    <source>
        <dbReference type="Pfam" id="PF25597"/>
    </source>
</evidence>
<dbReference type="InterPro" id="IPR057670">
    <property type="entry name" value="SH3_retrovirus"/>
</dbReference>
<dbReference type="AlphaFoldDB" id="A0AAW2S6Z2"/>
<feature type="domain" description="Retrovirus-related Pol polyprotein from transposon TNT 1-94-like beta-barrel" evidence="1">
    <location>
        <begin position="236"/>
        <end position="308"/>
    </location>
</feature>
<dbReference type="PANTHER" id="PTHR47592:SF27">
    <property type="entry name" value="OS08G0421700 PROTEIN"/>
    <property type="match status" value="1"/>
</dbReference>
<dbReference type="Pfam" id="PF25597">
    <property type="entry name" value="SH3_retrovirus"/>
    <property type="match status" value="1"/>
</dbReference>
<protein>
    <submittedName>
        <fullName evidence="3">Retrovirus-related Pol polyprotein from transposon TNT 1-94</fullName>
    </submittedName>
</protein>